<gene>
    <name evidence="2" type="ORF">MAR_021181</name>
</gene>
<name>A0ABY7E725_MYAAR</name>
<organism evidence="2 3">
    <name type="scientific">Mya arenaria</name>
    <name type="common">Soft-shell clam</name>
    <dbReference type="NCBI Taxonomy" id="6604"/>
    <lineage>
        <taxon>Eukaryota</taxon>
        <taxon>Metazoa</taxon>
        <taxon>Spiralia</taxon>
        <taxon>Lophotrochozoa</taxon>
        <taxon>Mollusca</taxon>
        <taxon>Bivalvia</taxon>
        <taxon>Autobranchia</taxon>
        <taxon>Heteroconchia</taxon>
        <taxon>Euheterodonta</taxon>
        <taxon>Imparidentia</taxon>
        <taxon>Neoheterodontei</taxon>
        <taxon>Myida</taxon>
        <taxon>Myoidea</taxon>
        <taxon>Myidae</taxon>
        <taxon>Mya</taxon>
    </lineage>
</organism>
<dbReference type="EMBL" id="CP111016">
    <property type="protein sequence ID" value="WAR05812.1"/>
    <property type="molecule type" value="Genomic_DNA"/>
</dbReference>
<accession>A0ABY7E725</accession>
<evidence type="ECO:0000313" key="3">
    <source>
        <dbReference type="Proteomes" id="UP001164746"/>
    </source>
</evidence>
<reference evidence="2" key="1">
    <citation type="submission" date="2022-11" db="EMBL/GenBank/DDBJ databases">
        <title>Centuries of genome instability and evolution in soft-shell clam transmissible cancer (bioRxiv).</title>
        <authorList>
            <person name="Hart S.F.M."/>
            <person name="Yonemitsu M.A."/>
            <person name="Giersch R.M."/>
            <person name="Beal B.F."/>
            <person name="Arriagada G."/>
            <person name="Davis B.W."/>
            <person name="Ostrander E.A."/>
            <person name="Goff S.P."/>
            <person name="Metzger M.J."/>
        </authorList>
    </citation>
    <scope>NUCLEOTIDE SEQUENCE</scope>
    <source>
        <strain evidence="2">MELC-2E11</strain>
        <tissue evidence="2">Siphon/mantle</tissue>
    </source>
</reference>
<dbReference type="PROSITE" id="PS00028">
    <property type="entry name" value="ZINC_FINGER_C2H2_1"/>
    <property type="match status" value="1"/>
</dbReference>
<keyword evidence="3" id="KW-1185">Reference proteome</keyword>
<proteinExistence type="predicted"/>
<feature type="domain" description="C2H2-type" evidence="1">
    <location>
        <begin position="53"/>
        <end position="74"/>
    </location>
</feature>
<dbReference type="Proteomes" id="UP001164746">
    <property type="component" value="Chromosome 5"/>
</dbReference>
<evidence type="ECO:0000313" key="2">
    <source>
        <dbReference type="EMBL" id="WAR05812.1"/>
    </source>
</evidence>
<protein>
    <recommendedName>
        <fullName evidence="1">C2H2-type domain-containing protein</fullName>
    </recommendedName>
</protein>
<sequence length="420" mass="47609">MANKNDFLSWDEDLNLDEILGDYTDAYFDDSDSDFASETEPKTKTVPQTGYICPHCAKVLKTIAGFRGHVNKQHMDTTTKDMYTVKENFSAASCKIGGAGTSKTLSSGDAVTDEDFKTAYENCINTIAGDPILQMCPDVAAAADTARGNSEIMKFFLSIFSVIVCLNNMTLASCRETMYRKVHEFRLCNIAKMKYEDLFLQAGCNLKDGVNTFVQIFSVEIIGELIKTKLEKKMMCSKTKVSDRDQEILYYICGYIAKSLQKKYLKIKNDAKRQLRLSCIEILVNKTADEGTFMHKYSHWTTRTSRGGLNHPKEKMFLIIREFENIIRTHVDQENLNGNSLLCDTLKENLLDSIIVKTYSEELFSCITNNYVCVVENMATLFLTIRGYAITKHFRNEKKITKQKSVSLRGGFKKGRTGFV</sequence>
<dbReference type="InterPro" id="IPR013087">
    <property type="entry name" value="Znf_C2H2_type"/>
</dbReference>
<evidence type="ECO:0000259" key="1">
    <source>
        <dbReference type="PROSITE" id="PS00028"/>
    </source>
</evidence>